<comment type="pathway">
    <text evidence="3">Pyrimidine metabolism; dUMP biosynthesis; dUMP from dCTP: step 1/1.</text>
</comment>
<dbReference type="CDD" id="cd07557">
    <property type="entry name" value="trimeric_dUTPase"/>
    <property type="match status" value="1"/>
</dbReference>
<reference evidence="4 5" key="1">
    <citation type="journal article" date="2009" name="Stand. Genomic Sci.">
        <title>Complete genome sequence of Pirellula staleyi type strain (ATCC 27377).</title>
        <authorList>
            <person name="Clum A."/>
            <person name="Tindall B.J."/>
            <person name="Sikorski J."/>
            <person name="Ivanova N."/>
            <person name="Mavrommatis K."/>
            <person name="Lucas S."/>
            <person name="Glavina del Rio T."/>
            <person name="Nolan M."/>
            <person name="Chen F."/>
            <person name="Tice H."/>
            <person name="Pitluck S."/>
            <person name="Cheng J.F."/>
            <person name="Chertkov O."/>
            <person name="Brettin T."/>
            <person name="Han C."/>
            <person name="Detter J.C."/>
            <person name="Kuske C."/>
            <person name="Bruce D."/>
            <person name="Goodwin L."/>
            <person name="Ovchinikova G."/>
            <person name="Pati A."/>
            <person name="Mikhailova N."/>
            <person name="Chen A."/>
            <person name="Palaniappan K."/>
            <person name="Land M."/>
            <person name="Hauser L."/>
            <person name="Chang Y.J."/>
            <person name="Jeffries C.D."/>
            <person name="Chain P."/>
            <person name="Rohde M."/>
            <person name="Goker M."/>
            <person name="Bristow J."/>
            <person name="Eisen J.A."/>
            <person name="Markowitz V."/>
            <person name="Hugenholtz P."/>
            <person name="Kyrpides N.C."/>
            <person name="Klenk H.P."/>
            <person name="Lapidus A."/>
        </authorList>
    </citation>
    <scope>NUCLEOTIDE SEQUENCE [LARGE SCALE GENOMIC DNA]</scope>
    <source>
        <strain evidence="5">ATCC 27377 / DSM 6068 / ICPB 4128</strain>
    </source>
</reference>
<keyword evidence="5" id="KW-1185">Reference proteome</keyword>
<sequence>MILSGEEIRQNLGTNINIDPFDPEKLNPNSYNLTLHNELITYEEVVLDMAQPNRTRRILIPQEGLVLSPQKLYLARTVERTETHNFVPMIEGRSSIGRLGLFVHVTAGFGDVGFCGYWTLEMFAVQPIRIYPGISICQIFYHQIAGDIVEYKSDKYQHNRDIQASMLYKELNPHSVSRESQLAFSFARPPAEKS</sequence>
<dbReference type="GO" id="GO:0015949">
    <property type="term" value="P:nucleobase-containing small molecule interconversion"/>
    <property type="evidence" value="ECO:0007669"/>
    <property type="project" value="TreeGrafter"/>
</dbReference>
<dbReference type="PANTHER" id="PTHR42680">
    <property type="entry name" value="DCTP DEAMINASE"/>
    <property type="match status" value="1"/>
</dbReference>
<evidence type="ECO:0000313" key="5">
    <source>
        <dbReference type="Proteomes" id="UP000001887"/>
    </source>
</evidence>
<dbReference type="Pfam" id="PF22769">
    <property type="entry name" value="DCD"/>
    <property type="match status" value="1"/>
</dbReference>
<comment type="function">
    <text evidence="3">Bifunctional enzyme that catalyzes both the deamination of dCTP to dUTP and the hydrolysis of dUTP to dUMP without releasing the toxic dUTP intermediate.</text>
</comment>
<dbReference type="UniPathway" id="UPA00610">
    <property type="reaction ID" value="UER00667"/>
</dbReference>
<feature type="binding site" evidence="3">
    <location>
        <begin position="119"/>
        <end position="121"/>
    </location>
    <ligand>
        <name>dCTP</name>
        <dbReference type="ChEBI" id="CHEBI:61481"/>
    </ligand>
</feature>
<feature type="binding site" evidence="3">
    <location>
        <position position="138"/>
    </location>
    <ligand>
        <name>dCTP</name>
        <dbReference type="ChEBI" id="CHEBI:61481"/>
    </ligand>
</feature>
<keyword evidence="2 3" id="KW-0546">Nucleotide metabolism</keyword>
<dbReference type="SUPFAM" id="SSF51283">
    <property type="entry name" value="dUTPase-like"/>
    <property type="match status" value="1"/>
</dbReference>
<dbReference type="AlphaFoldDB" id="D2QZY1"/>
<name>D2QZY1_PIRSD</name>
<dbReference type="Proteomes" id="UP000001887">
    <property type="component" value="Chromosome"/>
</dbReference>
<dbReference type="HAMAP" id="MF_00146">
    <property type="entry name" value="dCTP_deaminase"/>
    <property type="match status" value="1"/>
</dbReference>
<evidence type="ECO:0000256" key="1">
    <source>
        <dbReference type="ARBA" id="ARBA00022801"/>
    </source>
</evidence>
<dbReference type="eggNOG" id="COG0717">
    <property type="taxonomic scope" value="Bacteria"/>
</dbReference>
<dbReference type="OrthoDB" id="9780202at2"/>
<feature type="binding site" evidence="3">
    <location>
        <position position="151"/>
    </location>
    <ligand>
        <name>dCTP</name>
        <dbReference type="ChEBI" id="CHEBI:61481"/>
    </ligand>
</feature>
<feature type="active site" description="Proton donor/acceptor" evidence="3">
    <location>
        <position position="121"/>
    </location>
</feature>
<comment type="caution">
    <text evidence="3">Lacks conserved residue(s) required for the propagation of feature annotation.</text>
</comment>
<feature type="site" description="Important for bifunctional activity" evidence="3">
    <location>
        <begin position="108"/>
        <end position="109"/>
    </location>
</feature>
<dbReference type="EMBL" id="CP001848">
    <property type="protein sequence ID" value="ADB18346.1"/>
    <property type="molecule type" value="Genomic_DNA"/>
</dbReference>
<gene>
    <name evidence="3" type="primary">dcd</name>
    <name evidence="4" type="ordered locus">Psta_3688</name>
</gene>
<proteinExistence type="inferred from homology"/>
<feature type="binding site" evidence="3">
    <location>
        <position position="111"/>
    </location>
    <ligand>
        <name>dCTP</name>
        <dbReference type="ChEBI" id="CHEBI:61481"/>
    </ligand>
</feature>
<dbReference type="GO" id="GO:0000166">
    <property type="term" value="F:nucleotide binding"/>
    <property type="evidence" value="ECO:0007669"/>
    <property type="project" value="UniProtKB-KW"/>
</dbReference>
<dbReference type="EC" id="3.5.4.30" evidence="3"/>
<dbReference type="NCBIfam" id="TIGR02274">
    <property type="entry name" value="dCTP_deam"/>
    <property type="match status" value="1"/>
</dbReference>
<dbReference type="GO" id="GO:0008829">
    <property type="term" value="F:dCTP deaminase activity"/>
    <property type="evidence" value="ECO:0007669"/>
    <property type="project" value="InterPro"/>
</dbReference>
<comment type="catalytic activity">
    <reaction evidence="3">
        <text>dCTP + 2 H2O = dUMP + NH4(+) + diphosphate</text>
        <dbReference type="Rhea" id="RHEA:19205"/>
        <dbReference type="ChEBI" id="CHEBI:15377"/>
        <dbReference type="ChEBI" id="CHEBI:28938"/>
        <dbReference type="ChEBI" id="CHEBI:33019"/>
        <dbReference type="ChEBI" id="CHEBI:61481"/>
        <dbReference type="ChEBI" id="CHEBI:246422"/>
        <dbReference type="EC" id="3.5.4.30"/>
    </reaction>
</comment>
<dbReference type="InterPro" id="IPR036157">
    <property type="entry name" value="dUTPase-like_sf"/>
</dbReference>
<dbReference type="STRING" id="530564.Psta_3688"/>
<dbReference type="PANTHER" id="PTHR42680:SF3">
    <property type="entry name" value="DCTP DEAMINASE"/>
    <property type="match status" value="1"/>
</dbReference>
<feature type="binding site" evidence="3">
    <location>
        <position position="155"/>
    </location>
    <ligand>
        <name>dCTP</name>
        <dbReference type="ChEBI" id="CHEBI:61481"/>
    </ligand>
</feature>
<dbReference type="KEGG" id="psl:Psta_3688"/>
<dbReference type="InterPro" id="IPR033704">
    <property type="entry name" value="dUTPase_trimeric"/>
</dbReference>
<accession>D2QZY1</accession>
<comment type="similarity">
    <text evidence="3">Belongs to the dCTP deaminase family.</text>
</comment>
<dbReference type="HOGENOM" id="CLU_087476_0_1_0"/>
<keyword evidence="1 3" id="KW-0378">Hydrolase</keyword>
<protein>
    <recommendedName>
        <fullName evidence="3">dCTP deaminase, dUMP-forming</fullName>
        <ecNumber evidence="3">3.5.4.30</ecNumber>
    </recommendedName>
    <alternativeName>
        <fullName evidence="3">Bifunctional dCTP deaminase:dUTPase</fullName>
    </alternativeName>
    <alternativeName>
        <fullName evidence="3">DCD-DUT</fullName>
    </alternativeName>
</protein>
<feature type="binding site" evidence="3">
    <location>
        <begin position="93"/>
        <end position="98"/>
    </location>
    <ligand>
        <name>dCTP</name>
        <dbReference type="ChEBI" id="CHEBI:61481"/>
    </ligand>
</feature>
<organism evidence="4 5">
    <name type="scientific">Pirellula staleyi (strain ATCC 27377 / DSM 6068 / ICPB 4128)</name>
    <name type="common">Pirella staleyi</name>
    <dbReference type="NCBI Taxonomy" id="530564"/>
    <lineage>
        <taxon>Bacteria</taxon>
        <taxon>Pseudomonadati</taxon>
        <taxon>Planctomycetota</taxon>
        <taxon>Planctomycetia</taxon>
        <taxon>Pirellulales</taxon>
        <taxon>Pirellulaceae</taxon>
        <taxon>Pirellula</taxon>
    </lineage>
</organism>
<dbReference type="GO" id="GO:0033973">
    <property type="term" value="F:dCTP deaminase (dUMP-forming) activity"/>
    <property type="evidence" value="ECO:0007669"/>
    <property type="project" value="UniProtKB-UniRule"/>
</dbReference>
<dbReference type="GO" id="GO:0006226">
    <property type="term" value="P:dUMP biosynthetic process"/>
    <property type="evidence" value="ECO:0007669"/>
    <property type="project" value="UniProtKB-UniRule"/>
</dbReference>
<keyword evidence="3" id="KW-0547">Nucleotide-binding</keyword>
<evidence type="ECO:0000256" key="3">
    <source>
        <dbReference type="HAMAP-Rule" id="MF_00146"/>
    </source>
</evidence>
<evidence type="ECO:0000256" key="2">
    <source>
        <dbReference type="ARBA" id="ARBA00023080"/>
    </source>
</evidence>
<dbReference type="Gene3D" id="2.70.40.10">
    <property type="match status" value="1"/>
</dbReference>
<comment type="subunit">
    <text evidence="3">Homotrimer.</text>
</comment>
<dbReference type="InterPro" id="IPR011962">
    <property type="entry name" value="dCTP_deaminase"/>
</dbReference>
<dbReference type="GO" id="GO:0006229">
    <property type="term" value="P:dUTP biosynthetic process"/>
    <property type="evidence" value="ECO:0007669"/>
    <property type="project" value="InterPro"/>
</dbReference>
<evidence type="ECO:0000313" key="4">
    <source>
        <dbReference type="EMBL" id="ADB18346.1"/>
    </source>
</evidence>